<dbReference type="SUPFAM" id="SSF103025">
    <property type="entry name" value="Folate-binding domain"/>
    <property type="match status" value="1"/>
</dbReference>
<keyword evidence="2" id="KW-1185">Reference proteome</keyword>
<gene>
    <name evidence="1" type="ORF">QO002_003564</name>
</gene>
<evidence type="ECO:0000313" key="1">
    <source>
        <dbReference type="EMBL" id="MDQ0321426.1"/>
    </source>
</evidence>
<protein>
    <submittedName>
        <fullName evidence="1">Sarcosine oxidase subunit gamma</fullName>
        <ecNumber evidence="1">1.5.3.1</ecNumber>
    </submittedName>
</protein>
<comment type="caution">
    <text evidence="1">The sequence shown here is derived from an EMBL/GenBank/DDBJ whole genome shotgun (WGS) entry which is preliminary data.</text>
</comment>
<proteinExistence type="predicted"/>
<dbReference type="Gene3D" id="3.30.1360.120">
    <property type="entry name" value="Probable tRNA modification gtpase trme, domain 1"/>
    <property type="match status" value="1"/>
</dbReference>
<dbReference type="EC" id="1.5.3.1" evidence="1"/>
<sequence length="188" mass="20345">MPFLSRHPLESKVDSGSSIRAVDHLEIPRSVEIVTVLSRQTDNATVIAGFAPAGDLVMRNVAPGEWLVLSHTDLPDSLQRRLAGLLTDIADVVDQSEGRVLLRLSGPNARRILAKGVAIDLDPSAFAVGQSANLRCGHVAVNFARSGENEFELVVFRSFTESLFEDLLVMGREFDLSYGFSSGLADPV</sequence>
<dbReference type="RefSeq" id="WP_307232025.1">
    <property type="nucleotide sequence ID" value="NZ_JAUSVF010000001.1"/>
</dbReference>
<dbReference type="InterPro" id="IPR007375">
    <property type="entry name" value="SoxG"/>
</dbReference>
<dbReference type="Pfam" id="PF04268">
    <property type="entry name" value="SoxG"/>
    <property type="match status" value="1"/>
</dbReference>
<name>A0ABU0BUS8_9HYPH</name>
<accession>A0ABU0BUS8</accession>
<evidence type="ECO:0000313" key="2">
    <source>
        <dbReference type="Proteomes" id="UP001230207"/>
    </source>
</evidence>
<dbReference type="GO" id="GO:0008115">
    <property type="term" value="F:sarcosine oxidase activity"/>
    <property type="evidence" value="ECO:0007669"/>
    <property type="project" value="UniProtKB-EC"/>
</dbReference>
<dbReference type="EMBL" id="JAUSVF010000001">
    <property type="protein sequence ID" value="MDQ0321426.1"/>
    <property type="molecule type" value="Genomic_DNA"/>
</dbReference>
<keyword evidence="1" id="KW-0560">Oxidoreductase</keyword>
<reference evidence="1 2" key="1">
    <citation type="submission" date="2023-07" db="EMBL/GenBank/DDBJ databases">
        <title>Genomic Encyclopedia of Type Strains, Phase IV (KMG-IV): sequencing the most valuable type-strain genomes for metagenomic binning, comparative biology and taxonomic classification.</title>
        <authorList>
            <person name="Goeker M."/>
        </authorList>
    </citation>
    <scope>NUCLEOTIDE SEQUENCE [LARGE SCALE GENOMIC DNA]</scope>
    <source>
        <strain evidence="1 2">DSM 1112</strain>
    </source>
</reference>
<dbReference type="Proteomes" id="UP001230207">
    <property type="component" value="Unassembled WGS sequence"/>
</dbReference>
<organism evidence="1 2">
    <name type="scientific">Pararhizobium capsulatum DSM 1112</name>
    <dbReference type="NCBI Taxonomy" id="1121113"/>
    <lineage>
        <taxon>Bacteria</taxon>
        <taxon>Pseudomonadati</taxon>
        <taxon>Pseudomonadota</taxon>
        <taxon>Alphaproteobacteria</taxon>
        <taxon>Hyphomicrobiales</taxon>
        <taxon>Rhizobiaceae</taxon>
        <taxon>Rhizobium/Agrobacterium group</taxon>
        <taxon>Pararhizobium</taxon>
    </lineage>
</organism>
<dbReference type="InterPro" id="IPR027266">
    <property type="entry name" value="TrmE/GcvT-like"/>
</dbReference>